<name>A0A644U653_9ZZZZ</name>
<evidence type="ECO:0000313" key="2">
    <source>
        <dbReference type="EMBL" id="MPL74434.1"/>
    </source>
</evidence>
<organism evidence="1">
    <name type="scientific">bioreactor metagenome</name>
    <dbReference type="NCBI Taxonomy" id="1076179"/>
    <lineage>
        <taxon>unclassified sequences</taxon>
        <taxon>metagenomes</taxon>
        <taxon>ecological metagenomes</taxon>
    </lineage>
</organism>
<evidence type="ECO:0000313" key="1">
    <source>
        <dbReference type="EMBL" id="MPL74373.1"/>
    </source>
</evidence>
<dbReference type="EMBL" id="VSSQ01000080">
    <property type="protein sequence ID" value="MPL74434.1"/>
    <property type="molecule type" value="Genomic_DNA"/>
</dbReference>
<sequence>MRGGIKELKLRLRELCFYYRNQLNHVSTLQDQYNLIYDAQEHAKREFSRKLKTRDVIYEIGKVFGVSTQTVYRAKAAVRSCRTGLPPKKYAIRTYSNLKHNKKRSI</sequence>
<proteinExistence type="predicted"/>
<comment type="caution">
    <text evidence="1">The sequence shown here is derived from an EMBL/GenBank/DDBJ whole genome shotgun (WGS) entry which is preliminary data.</text>
</comment>
<gene>
    <name evidence="1" type="ORF">SDC9_20184</name>
    <name evidence="2" type="ORF">SDC9_20245</name>
</gene>
<dbReference type="AlphaFoldDB" id="A0A644U653"/>
<protein>
    <submittedName>
        <fullName evidence="1">Uncharacterized protein</fullName>
    </submittedName>
</protein>
<accession>A0A644U653</accession>
<dbReference type="EMBL" id="VSSQ01000080">
    <property type="protein sequence ID" value="MPL74373.1"/>
    <property type="molecule type" value="Genomic_DNA"/>
</dbReference>
<reference evidence="1" key="1">
    <citation type="submission" date="2019-08" db="EMBL/GenBank/DDBJ databases">
        <authorList>
            <person name="Kucharzyk K."/>
            <person name="Murdoch R.W."/>
            <person name="Higgins S."/>
            <person name="Loffler F."/>
        </authorList>
    </citation>
    <scope>NUCLEOTIDE SEQUENCE</scope>
</reference>